<dbReference type="InterPro" id="IPR036574">
    <property type="entry name" value="Scorpion_toxin-like_sf"/>
</dbReference>
<organism evidence="3 4">
    <name type="scientific">Datura stramonium</name>
    <name type="common">Jimsonweed</name>
    <name type="synonym">Common thornapple</name>
    <dbReference type="NCBI Taxonomy" id="4076"/>
    <lineage>
        <taxon>Eukaryota</taxon>
        <taxon>Viridiplantae</taxon>
        <taxon>Streptophyta</taxon>
        <taxon>Embryophyta</taxon>
        <taxon>Tracheophyta</taxon>
        <taxon>Spermatophyta</taxon>
        <taxon>Magnoliopsida</taxon>
        <taxon>eudicotyledons</taxon>
        <taxon>Gunneridae</taxon>
        <taxon>Pentapetalae</taxon>
        <taxon>asterids</taxon>
        <taxon>lamiids</taxon>
        <taxon>Solanales</taxon>
        <taxon>Solanaceae</taxon>
        <taxon>Solanoideae</taxon>
        <taxon>Datureae</taxon>
        <taxon>Datura</taxon>
    </lineage>
</organism>
<comment type="caution">
    <text evidence="3">The sequence shown here is derived from an EMBL/GenBank/DDBJ whole genome shotgun (WGS) entry which is preliminary data.</text>
</comment>
<feature type="region of interest" description="Disordered" evidence="1">
    <location>
        <begin position="67"/>
        <end position="108"/>
    </location>
</feature>
<dbReference type="InterPro" id="IPR008176">
    <property type="entry name" value="Defensin_plant"/>
</dbReference>
<feature type="compositionally biased region" description="Basic and acidic residues" evidence="1">
    <location>
        <begin position="93"/>
        <end position="108"/>
    </location>
</feature>
<dbReference type="SUPFAM" id="SSF57095">
    <property type="entry name" value="Scorpion toxin-like"/>
    <property type="match status" value="1"/>
</dbReference>
<dbReference type="EMBL" id="JACEIK010006343">
    <property type="protein sequence ID" value="MCE2055539.1"/>
    <property type="molecule type" value="Genomic_DNA"/>
</dbReference>
<sequence>MGPMKIAEAETCETPSETFKGRCSSKKQCAAVCEKEGFPGGVCGGPGHFCLCTKPFQYREGDNVLRSGDLRRDGYGNPPQMGGEYKGKLNGYPDKKMKPDRTAHFVSP</sequence>
<dbReference type="InterPro" id="IPR003614">
    <property type="entry name" value="Knottins"/>
</dbReference>
<name>A0ABS8W4K8_DATST</name>
<feature type="domain" description="Knottins-like" evidence="2">
    <location>
        <begin position="11"/>
        <end position="55"/>
    </location>
</feature>
<evidence type="ECO:0000256" key="1">
    <source>
        <dbReference type="SAM" id="MobiDB-lite"/>
    </source>
</evidence>
<evidence type="ECO:0000313" key="3">
    <source>
        <dbReference type="EMBL" id="MCE2055539.1"/>
    </source>
</evidence>
<dbReference type="Proteomes" id="UP000823775">
    <property type="component" value="Unassembled WGS sequence"/>
</dbReference>
<accession>A0ABS8W4K8</accession>
<reference evidence="3 4" key="1">
    <citation type="journal article" date="2021" name="BMC Genomics">
        <title>Datura genome reveals duplications of psychoactive alkaloid biosynthetic genes and high mutation rate following tissue culture.</title>
        <authorList>
            <person name="Rajewski A."/>
            <person name="Carter-House D."/>
            <person name="Stajich J."/>
            <person name="Litt A."/>
        </authorList>
    </citation>
    <scope>NUCLEOTIDE SEQUENCE [LARGE SCALE GENOMIC DNA]</scope>
    <source>
        <strain evidence="3">AR-01</strain>
    </source>
</reference>
<proteinExistence type="predicted"/>
<protein>
    <recommendedName>
        <fullName evidence="2">Knottins-like domain-containing protein</fullName>
    </recommendedName>
</protein>
<dbReference type="PRINTS" id="PR00288">
    <property type="entry name" value="PUROTHIONIN"/>
</dbReference>
<evidence type="ECO:0000259" key="2">
    <source>
        <dbReference type="SMART" id="SM00505"/>
    </source>
</evidence>
<dbReference type="CDD" id="cd00107">
    <property type="entry name" value="Knot1"/>
    <property type="match status" value="1"/>
</dbReference>
<gene>
    <name evidence="3" type="ORF">HAX54_042846</name>
</gene>
<keyword evidence="4" id="KW-1185">Reference proteome</keyword>
<dbReference type="Gene3D" id="3.30.30.10">
    <property type="entry name" value="Knottin, scorpion toxin-like"/>
    <property type="match status" value="1"/>
</dbReference>
<dbReference type="Pfam" id="PF00304">
    <property type="entry name" value="Gamma-thionin"/>
    <property type="match status" value="1"/>
</dbReference>
<dbReference type="SMART" id="SM00505">
    <property type="entry name" value="Knot1"/>
    <property type="match status" value="1"/>
</dbReference>
<evidence type="ECO:0000313" key="4">
    <source>
        <dbReference type="Proteomes" id="UP000823775"/>
    </source>
</evidence>